<reference evidence="1 2" key="1">
    <citation type="submission" date="2020-08" db="EMBL/GenBank/DDBJ databases">
        <title>Genomic Encyclopedia of Type Strains, Phase IV (KMG-IV): sequencing the most valuable type-strain genomes for metagenomic binning, comparative biology and taxonomic classification.</title>
        <authorList>
            <person name="Goeker M."/>
        </authorList>
    </citation>
    <scope>NUCLEOTIDE SEQUENCE [LARGE SCALE GENOMIC DNA]</scope>
    <source>
        <strain evidence="1 2">DSM 15743</strain>
    </source>
</reference>
<proteinExistence type="predicted"/>
<dbReference type="RefSeq" id="WP_154664102.1">
    <property type="nucleotide sequence ID" value="NZ_JACIDC010000005.1"/>
</dbReference>
<comment type="caution">
    <text evidence="1">The sequence shown here is derived from an EMBL/GenBank/DDBJ whole genome shotgun (WGS) entry which is preliminary data.</text>
</comment>
<gene>
    <name evidence="1" type="ORF">GGR34_001750</name>
</gene>
<dbReference type="SUPFAM" id="SSF51126">
    <property type="entry name" value="Pectin lyase-like"/>
    <property type="match status" value="1"/>
</dbReference>
<evidence type="ECO:0000313" key="2">
    <source>
        <dbReference type="Proteomes" id="UP000519439"/>
    </source>
</evidence>
<accession>A0A7W6IER8</accession>
<dbReference type="Gene3D" id="2.160.20.10">
    <property type="entry name" value="Single-stranded right-handed beta-helix, Pectin lyase-like"/>
    <property type="match status" value="1"/>
</dbReference>
<dbReference type="EMBL" id="JACIDC010000005">
    <property type="protein sequence ID" value="MBB4040099.1"/>
    <property type="molecule type" value="Genomic_DNA"/>
</dbReference>
<dbReference type="InterPro" id="IPR012334">
    <property type="entry name" value="Pectin_lyas_fold"/>
</dbReference>
<evidence type="ECO:0000313" key="1">
    <source>
        <dbReference type="EMBL" id="MBB4040099.1"/>
    </source>
</evidence>
<dbReference type="AlphaFoldDB" id="A0A7W6IER8"/>
<sequence>MVGNSGATEAVFENADNVEAEAVFSARVNAIATYISASVQVVRLLGYATAGDGGAAIYTRLNYAPTQAKAWHFQSADGAWWQLAERKIHAQMMGVRADGVLIYGGSITAGQTALSVTGASFSADDIGKVIVINGAGASGGYLTTTIASYISATVVQLNVAASTTVSNTRVIYGTDDTIAMQSTVDVAFAHGGGEVELPSGFILMRSMVTFDSRAYTIDVALNPTVNLRGQGSGATRFLYLATNDNPMFYYIGTVAGGGIGVIRLLNWSGFSIYAVYSGVGSGIKFQLSSGMRVSDVHIREFKFNLLIEDSFSATFERCSISFGNRGIWAYRSNFAGPNALTFIGCNIGGQSEWGAMFDQGAAITFTGGSFEGCGAGGSGSRGGIWINNPSLEGGNALTCENVYFENNSGLADIIIQSGANGRTVANLRSMHNRTSNSGATNCIVADASFGGSIVLNVDGTAVRIYGAYTPSSTRPVIRKVGPVRQIGTISYSSPLEAPEAANSSPLASCVFNTTGSTGRKTPLRSNNISSINKLSKGNFSVEYQLGGSGRHPFLRHTSNQPIFVYLTAYTDTSINIGVVDRFGDAYDPDYLGLEIVD</sequence>
<dbReference type="InterPro" id="IPR011050">
    <property type="entry name" value="Pectin_lyase_fold/virulence"/>
</dbReference>
<name>A0A7W6IER8_9HYPH</name>
<dbReference type="Proteomes" id="UP000519439">
    <property type="component" value="Unassembled WGS sequence"/>
</dbReference>
<protein>
    <recommendedName>
        <fullName evidence="3">Right-handed parallel beta-helix repeat-containing protein</fullName>
    </recommendedName>
</protein>
<evidence type="ECO:0008006" key="3">
    <source>
        <dbReference type="Google" id="ProtNLM"/>
    </source>
</evidence>
<organism evidence="1 2">
    <name type="scientific">Microvirga flocculans</name>
    <dbReference type="NCBI Taxonomy" id="217168"/>
    <lineage>
        <taxon>Bacteria</taxon>
        <taxon>Pseudomonadati</taxon>
        <taxon>Pseudomonadota</taxon>
        <taxon>Alphaproteobacteria</taxon>
        <taxon>Hyphomicrobiales</taxon>
        <taxon>Methylobacteriaceae</taxon>
        <taxon>Microvirga</taxon>
    </lineage>
</organism>
<keyword evidence="2" id="KW-1185">Reference proteome</keyword>